<gene>
    <name evidence="2" type="ORF">V2J94_27940</name>
</gene>
<reference evidence="2 3" key="1">
    <citation type="submission" date="2023-11" db="EMBL/GenBank/DDBJ databases">
        <title>30 novel species of actinomycetes from the DSMZ collection.</title>
        <authorList>
            <person name="Nouioui I."/>
        </authorList>
    </citation>
    <scope>NUCLEOTIDE SEQUENCE [LARGE SCALE GENOMIC DNA]</scope>
    <source>
        <strain evidence="2 3">DSM 41524</strain>
    </source>
</reference>
<dbReference type="EMBL" id="JAZBJO010000020">
    <property type="protein sequence ID" value="MEE4595673.1"/>
    <property type="molecule type" value="Genomic_DNA"/>
</dbReference>
<proteinExistence type="predicted"/>
<dbReference type="SUPFAM" id="SSF53335">
    <property type="entry name" value="S-adenosyl-L-methionine-dependent methyltransferases"/>
    <property type="match status" value="1"/>
</dbReference>
<dbReference type="Proteomes" id="UP001354709">
    <property type="component" value="Unassembled WGS sequence"/>
</dbReference>
<dbReference type="GO" id="GO:0008168">
    <property type="term" value="F:methyltransferase activity"/>
    <property type="evidence" value="ECO:0007669"/>
    <property type="project" value="UniProtKB-KW"/>
</dbReference>
<keyword evidence="2" id="KW-0489">Methyltransferase</keyword>
<evidence type="ECO:0000313" key="3">
    <source>
        <dbReference type="Proteomes" id="UP001354709"/>
    </source>
</evidence>
<organism evidence="2 3">
    <name type="scientific">Streptomyces asiaticus subsp. ignotus</name>
    <dbReference type="NCBI Taxonomy" id="3098222"/>
    <lineage>
        <taxon>Bacteria</taxon>
        <taxon>Bacillati</taxon>
        <taxon>Actinomycetota</taxon>
        <taxon>Actinomycetes</taxon>
        <taxon>Kitasatosporales</taxon>
        <taxon>Streptomycetaceae</taxon>
        <taxon>Streptomyces</taxon>
        <taxon>Streptomyces violaceusniger group</taxon>
    </lineage>
</organism>
<dbReference type="RefSeq" id="WP_330811856.1">
    <property type="nucleotide sequence ID" value="NZ_JAZBJO010000020.1"/>
</dbReference>
<keyword evidence="3" id="KW-1185">Reference proteome</keyword>
<protein>
    <submittedName>
        <fullName evidence="2">Methyltransferase domain-containing protein</fullName>
    </submittedName>
</protein>
<comment type="caution">
    <text evidence="2">The sequence shown here is derived from an EMBL/GenBank/DDBJ whole genome shotgun (WGS) entry which is preliminary data.</text>
</comment>
<sequence length="278" mass="29686">MSTAETVRDGAVREGSVHDEAVREGFVHDGSVREGFVHDGSAHDGSGVRERTPARRAAAPWHADPYVRALHAGRGPLFLRRADGWMLPLDVERWCADADAADRTVLRRCQGPILDIGCGPGRLVAALALHGRPCLGIDVSQAAVARTVRAGGPALCRSVFEPLPGEGRWGTALLIDGNIGIGGDPRALLARVAQLMAPDGLLIVEAASADVDERVRVRVDDGRGDVGTAFPWARVGLRALLRHAHAAGWGPVEQWTARDRGFVSLRRTPPLPRSATEC</sequence>
<evidence type="ECO:0000313" key="2">
    <source>
        <dbReference type="EMBL" id="MEE4595673.1"/>
    </source>
</evidence>
<dbReference type="InterPro" id="IPR029063">
    <property type="entry name" value="SAM-dependent_MTases_sf"/>
</dbReference>
<dbReference type="CDD" id="cd02440">
    <property type="entry name" value="AdoMet_MTases"/>
    <property type="match status" value="1"/>
</dbReference>
<dbReference type="Gene3D" id="3.40.50.150">
    <property type="entry name" value="Vaccinia Virus protein VP39"/>
    <property type="match status" value="1"/>
</dbReference>
<evidence type="ECO:0000256" key="1">
    <source>
        <dbReference type="SAM" id="MobiDB-lite"/>
    </source>
</evidence>
<dbReference type="GO" id="GO:0032259">
    <property type="term" value="P:methylation"/>
    <property type="evidence" value="ECO:0007669"/>
    <property type="project" value="UniProtKB-KW"/>
</dbReference>
<feature type="region of interest" description="Disordered" evidence="1">
    <location>
        <begin position="1"/>
        <end position="20"/>
    </location>
</feature>
<keyword evidence="2" id="KW-0808">Transferase</keyword>
<dbReference type="Pfam" id="PF13489">
    <property type="entry name" value="Methyltransf_23"/>
    <property type="match status" value="1"/>
</dbReference>
<name>A0ABU7Q3Q6_9ACTN</name>
<accession>A0ABU7Q3Q6</accession>